<comment type="caution">
    <text evidence="1">The sequence shown here is derived from an EMBL/GenBank/DDBJ whole genome shotgun (WGS) entry which is preliminary data.</text>
</comment>
<name>A0A9W6CAM0_9FIRM</name>
<gene>
    <name evidence="1" type="ORF">Selli1_28740</name>
</gene>
<sequence>MVIDNYLVCYIVDPDKVTVTDVLYGASNVHARLKARHKADPDI</sequence>
<evidence type="ECO:0008006" key="3">
    <source>
        <dbReference type="Google" id="ProtNLM"/>
    </source>
</evidence>
<dbReference type="Proteomes" id="UP001145145">
    <property type="component" value="Unassembled WGS sequence"/>
</dbReference>
<dbReference type="AlphaFoldDB" id="A0A9W6CAM0"/>
<accession>A0A9W6CAM0</accession>
<protein>
    <recommendedName>
        <fullName evidence="3">Type II toxin-antitoxin system RelE/ParE family toxin</fullName>
    </recommendedName>
</protein>
<keyword evidence="2" id="KW-1185">Reference proteome</keyword>
<dbReference type="RefSeq" id="WP_330677610.1">
    <property type="nucleotide sequence ID" value="NZ_BSBO01000035.1"/>
</dbReference>
<evidence type="ECO:0000313" key="2">
    <source>
        <dbReference type="Proteomes" id="UP001145145"/>
    </source>
</evidence>
<evidence type="ECO:0000313" key="1">
    <source>
        <dbReference type="EMBL" id="GLG05700.1"/>
    </source>
</evidence>
<proteinExistence type="predicted"/>
<reference evidence="1 2" key="1">
    <citation type="journal article" date="2023" name="Int. J. Syst. Evol. Microbiol.">
        <title>Sellimonas catena sp. nov., isolated from human faeces.</title>
        <authorList>
            <person name="Hisatomi A."/>
            <person name="Ohkuma M."/>
            <person name="Sakamoto M."/>
        </authorList>
    </citation>
    <scope>NUCLEOTIDE SEQUENCE [LARGE SCALE GENOMIC DNA]</scope>
    <source>
        <strain evidence="1 2">12EGH17</strain>
    </source>
</reference>
<organism evidence="1 2">
    <name type="scientific">Sellimonas catena</name>
    <dbReference type="NCBI Taxonomy" id="2994035"/>
    <lineage>
        <taxon>Bacteria</taxon>
        <taxon>Bacillati</taxon>
        <taxon>Bacillota</taxon>
        <taxon>Clostridia</taxon>
        <taxon>Lachnospirales</taxon>
        <taxon>Lachnospiraceae</taxon>
        <taxon>Sellimonas</taxon>
    </lineage>
</organism>
<dbReference type="EMBL" id="BSBO01000035">
    <property type="protein sequence ID" value="GLG05700.1"/>
    <property type="molecule type" value="Genomic_DNA"/>
</dbReference>